<sequence length="859" mass="93953">MGPKASAAPADTIYPLESVYFASLILVSLQQEFLKPATDTSPTLPPLPTLGAAAHSVSTTGKFANNLATCLNRGRKSLQHRVLAVVPGPVMREQLNALLFTDSPPTSPNNSPNISPSNSSMLNASQGERSLLVTENSWSTQKVSKGCALEKSFSIRCDISKEDDLKHGERIMSSLQADENNVSNFIPDTFSDYATFLTSLLLVAARKRSESAAHILQLFVVANCIARLQTRASTVKNPYSNLDPIFNWVPTPADNVQPQWLTVEEEHISRRLLAADIPRRENTFEFSEQSAGAWISVLLAFYVNLDKEIHTGDTVNICNLSVLLIELIKTVGVCLCAIPSFDTVCAGFAKIQEDGVESEDQNEEPPDLEDVWVGRARRDNFGRKTFTERALPNAKAFLRQVASLSTCVIAARSLLHVTSKLARQPKLVVEIASISPARTYIPHVGPDVVSQYWAKTAGWDEAVQQKTSAILTQLAKRSVSGSVPTWRGEVHCEATIMASLLSGSLPPPAEADGTIGEDVRDIFQRCMPEMKLLKGSVPIGVSRKCCPLCAKLADIAATRIEDSLQTELPGHDDTFFAWVPPHDLPLDILQVMEQWILDLISEKISPGSTIPRSTQSSPASDASDLPRQKTSLAENISTVDNARTHTADSVRPTCMADSRPARSVHARSPHPLPHAPRLSSACERPLPPVLAAPAPHARERRRHGDGGVHDERVRWAQRAPACGDGGVHGNRAQWRMQEWGCAWRVRGRARARRVHGERAGRRVRERAHRPMRTVDSARRIAHGQGALARVVHAAYKAGATRAGAGTQADDSDGQRTWTGRGQCVHARGGQPKRHTFTSLCSWASIPFLRTARVQIIIIL</sequence>
<feature type="compositionally biased region" description="Polar residues" evidence="1">
    <location>
        <begin position="606"/>
        <end position="620"/>
    </location>
</feature>
<feature type="region of interest" description="Disordered" evidence="1">
    <location>
        <begin position="606"/>
        <end position="682"/>
    </location>
</feature>
<evidence type="ECO:0000256" key="1">
    <source>
        <dbReference type="SAM" id="MobiDB-lite"/>
    </source>
</evidence>
<dbReference type="EMBL" id="JARJCW010000046">
    <property type="protein sequence ID" value="KAJ7204673.1"/>
    <property type="molecule type" value="Genomic_DNA"/>
</dbReference>
<name>A0AAD6VE87_9AGAR</name>
<gene>
    <name evidence="2" type="ORF">GGX14DRAFT_459312</name>
</gene>
<comment type="caution">
    <text evidence="2">The sequence shown here is derived from an EMBL/GenBank/DDBJ whole genome shotgun (WGS) entry which is preliminary data.</text>
</comment>
<dbReference type="AlphaFoldDB" id="A0AAD6VE87"/>
<protein>
    <submittedName>
        <fullName evidence="2">Uncharacterized protein</fullName>
    </submittedName>
</protein>
<feature type="region of interest" description="Disordered" evidence="1">
    <location>
        <begin position="100"/>
        <end position="126"/>
    </location>
</feature>
<organism evidence="2 3">
    <name type="scientific">Mycena pura</name>
    <dbReference type="NCBI Taxonomy" id="153505"/>
    <lineage>
        <taxon>Eukaryota</taxon>
        <taxon>Fungi</taxon>
        <taxon>Dikarya</taxon>
        <taxon>Basidiomycota</taxon>
        <taxon>Agaricomycotina</taxon>
        <taxon>Agaricomycetes</taxon>
        <taxon>Agaricomycetidae</taxon>
        <taxon>Agaricales</taxon>
        <taxon>Marasmiineae</taxon>
        <taxon>Mycenaceae</taxon>
        <taxon>Mycena</taxon>
    </lineage>
</organism>
<accession>A0AAD6VE87</accession>
<proteinExistence type="predicted"/>
<feature type="compositionally biased region" description="Low complexity" evidence="1">
    <location>
        <begin position="108"/>
        <end position="120"/>
    </location>
</feature>
<evidence type="ECO:0000313" key="2">
    <source>
        <dbReference type="EMBL" id="KAJ7204673.1"/>
    </source>
</evidence>
<dbReference type="Proteomes" id="UP001219525">
    <property type="component" value="Unassembled WGS sequence"/>
</dbReference>
<keyword evidence="3" id="KW-1185">Reference proteome</keyword>
<feature type="compositionally biased region" description="Polar residues" evidence="1">
    <location>
        <begin position="628"/>
        <end position="641"/>
    </location>
</feature>
<reference evidence="2" key="1">
    <citation type="submission" date="2023-03" db="EMBL/GenBank/DDBJ databases">
        <title>Massive genome expansion in bonnet fungi (Mycena s.s.) driven by repeated elements and novel gene families across ecological guilds.</title>
        <authorList>
            <consortium name="Lawrence Berkeley National Laboratory"/>
            <person name="Harder C.B."/>
            <person name="Miyauchi S."/>
            <person name="Viragh M."/>
            <person name="Kuo A."/>
            <person name="Thoen E."/>
            <person name="Andreopoulos B."/>
            <person name="Lu D."/>
            <person name="Skrede I."/>
            <person name="Drula E."/>
            <person name="Henrissat B."/>
            <person name="Morin E."/>
            <person name="Kohler A."/>
            <person name="Barry K."/>
            <person name="LaButti K."/>
            <person name="Morin E."/>
            <person name="Salamov A."/>
            <person name="Lipzen A."/>
            <person name="Mereny Z."/>
            <person name="Hegedus B."/>
            <person name="Baldrian P."/>
            <person name="Stursova M."/>
            <person name="Weitz H."/>
            <person name="Taylor A."/>
            <person name="Grigoriev I.V."/>
            <person name="Nagy L.G."/>
            <person name="Martin F."/>
            <person name="Kauserud H."/>
        </authorList>
    </citation>
    <scope>NUCLEOTIDE SEQUENCE</scope>
    <source>
        <strain evidence="2">9144</strain>
    </source>
</reference>
<evidence type="ECO:0000313" key="3">
    <source>
        <dbReference type="Proteomes" id="UP001219525"/>
    </source>
</evidence>